<dbReference type="InterPro" id="IPR050250">
    <property type="entry name" value="Macrolide_Exporter_MacB"/>
</dbReference>
<keyword evidence="2" id="KW-1003">Cell membrane</keyword>
<comment type="similarity">
    <text evidence="6">Belongs to the ABC-4 integral membrane protein family.</text>
</comment>
<reference evidence="11" key="1">
    <citation type="submission" date="2016-10" db="EMBL/GenBank/DDBJ databases">
        <authorList>
            <person name="Varghese N."/>
            <person name="Submissions S."/>
        </authorList>
    </citation>
    <scope>NUCLEOTIDE SEQUENCE [LARGE SCALE GENOMIC DNA]</scope>
    <source>
        <strain evidence="11">DSM 13327</strain>
    </source>
</reference>
<evidence type="ECO:0000259" key="8">
    <source>
        <dbReference type="Pfam" id="PF02687"/>
    </source>
</evidence>
<feature type="transmembrane region" description="Helical" evidence="7">
    <location>
        <begin position="432"/>
        <end position="452"/>
    </location>
</feature>
<feature type="transmembrane region" description="Helical" evidence="7">
    <location>
        <begin position="257"/>
        <end position="278"/>
    </location>
</feature>
<evidence type="ECO:0000256" key="7">
    <source>
        <dbReference type="SAM" id="Phobius"/>
    </source>
</evidence>
<feature type="domain" description="MacB-like periplasmic core" evidence="9">
    <location>
        <begin position="433"/>
        <end position="630"/>
    </location>
</feature>
<feature type="domain" description="ABC3 transporter permease C-terminal" evidence="8">
    <location>
        <begin position="265"/>
        <end position="382"/>
    </location>
</feature>
<dbReference type="GO" id="GO:0005886">
    <property type="term" value="C:plasma membrane"/>
    <property type="evidence" value="ECO:0007669"/>
    <property type="project" value="UniProtKB-SubCell"/>
</dbReference>
<dbReference type="Proteomes" id="UP000199520">
    <property type="component" value="Unassembled WGS sequence"/>
</dbReference>
<sequence length="801" mass="88153">MMIGVWWRKVLRDLLNNKIRTMLVVLSIAVGVFAIGMVAGTYEIILRDLSSSYKAVNPAMATIYSSSFKEEFLESIRKVKGVSGAQGQRTLSMRVKVGPDKWQKLEMAVIPDYKDIHINKLKLISGSWPPPEKQMLIERSGLSDIKANVGDEVEVESPDGKKRSLRIAGVVHDINQNPTAFSGRIYGYITLETLEALGLKWELDTVNITVNGDPPSEEYIAQVGQKVWDKIEKSGRKVFWMYKNKPGEHPAQSMIDALLMTLGAMGILSLILSGFLLVNTISSLLTQQVRQIGVMKAIGASTKQIIKMYLMYVIIYSLLALMIAVPLGILAAGAVSKFIASYINFDISGLAISYPVLAAEVATGLLIPLLAAIFPVVRGARITVREAMNSYGVGSAGGFGTGMIDRITRRMKGVSRPVLLSLRNTFRRKGRLALTLITLTVSGVIFISIFSVRDSMMLTLDDALDYFKYDIEIDVKNWSRVEQLEQTAMNVPGVSKAESWSFDGARLMKSDGRESESTEIVIMAPPSGTKMLKPIVLQGRWLVPEDESGIVINTEVLKDHPNVKVGDRLAIKLSKSDKHKTYWTVVGIVRGVMAGPFVYANYSYFSNVVGKPGQGINVFAVTESRDPDAQMQIAKTLEKHFKDSGMPVSRIQTMSDLKVQIQSQFNVIIIFLLVMALMLAIVGGLGLMGTMSINVLERTREIGIMRSIGASNWAVRRIFIIEGVLIGILSWGLAMIIALPTSKLFSNMLGNAFMNAPFSFTFSIGGAILWLIIVIVLAAVASFLPAWNASRLSIREVLAYE</sequence>
<evidence type="ECO:0000259" key="9">
    <source>
        <dbReference type="Pfam" id="PF12704"/>
    </source>
</evidence>
<dbReference type="PANTHER" id="PTHR30572:SF4">
    <property type="entry name" value="ABC TRANSPORTER PERMEASE YTRF"/>
    <property type="match status" value="1"/>
</dbReference>
<keyword evidence="5 7" id="KW-0472">Membrane</keyword>
<dbReference type="InterPro" id="IPR025857">
    <property type="entry name" value="MacB_PCD"/>
</dbReference>
<feature type="transmembrane region" description="Helical" evidence="7">
    <location>
        <begin position="21"/>
        <end position="42"/>
    </location>
</feature>
<dbReference type="RefSeq" id="WP_217645057.1">
    <property type="nucleotide sequence ID" value="NZ_FOTS01000009.1"/>
</dbReference>
<evidence type="ECO:0000313" key="11">
    <source>
        <dbReference type="Proteomes" id="UP000199520"/>
    </source>
</evidence>
<keyword evidence="11" id="KW-1185">Reference proteome</keyword>
<evidence type="ECO:0000256" key="1">
    <source>
        <dbReference type="ARBA" id="ARBA00004651"/>
    </source>
</evidence>
<evidence type="ECO:0000256" key="4">
    <source>
        <dbReference type="ARBA" id="ARBA00022989"/>
    </source>
</evidence>
<feature type="transmembrane region" description="Helical" evidence="7">
    <location>
        <begin position="309"/>
        <end position="332"/>
    </location>
</feature>
<dbReference type="STRING" id="1123291.SAMN04490355_100984"/>
<dbReference type="InterPro" id="IPR003838">
    <property type="entry name" value="ABC3_permease_C"/>
</dbReference>
<dbReference type="GO" id="GO:0022857">
    <property type="term" value="F:transmembrane transporter activity"/>
    <property type="evidence" value="ECO:0007669"/>
    <property type="project" value="TreeGrafter"/>
</dbReference>
<keyword evidence="3 7" id="KW-0812">Transmembrane</keyword>
<dbReference type="AlphaFoldDB" id="A0A1I4ISR7"/>
<feature type="transmembrane region" description="Helical" evidence="7">
    <location>
        <begin position="717"/>
        <end position="740"/>
    </location>
</feature>
<dbReference type="PANTHER" id="PTHR30572">
    <property type="entry name" value="MEMBRANE COMPONENT OF TRANSPORTER-RELATED"/>
    <property type="match status" value="1"/>
</dbReference>
<dbReference type="Pfam" id="PF02687">
    <property type="entry name" value="FtsX"/>
    <property type="match status" value="2"/>
</dbReference>
<evidence type="ECO:0000256" key="5">
    <source>
        <dbReference type="ARBA" id="ARBA00023136"/>
    </source>
</evidence>
<comment type="subcellular location">
    <subcellularLocation>
        <location evidence="1">Cell membrane</location>
        <topology evidence="1">Multi-pass membrane protein</topology>
    </subcellularLocation>
</comment>
<name>A0A1I4ISR7_9FIRM</name>
<protein>
    <submittedName>
        <fullName evidence="10">Putative ABC transport system permease protein</fullName>
    </submittedName>
</protein>
<accession>A0A1I4ISR7</accession>
<evidence type="ECO:0000256" key="2">
    <source>
        <dbReference type="ARBA" id="ARBA00022475"/>
    </source>
</evidence>
<keyword evidence="4 7" id="KW-1133">Transmembrane helix</keyword>
<feature type="transmembrane region" description="Helical" evidence="7">
    <location>
        <begin position="667"/>
        <end position="696"/>
    </location>
</feature>
<organism evidence="10 11">
    <name type="scientific">Pelosinus propionicus DSM 13327</name>
    <dbReference type="NCBI Taxonomy" id="1123291"/>
    <lineage>
        <taxon>Bacteria</taxon>
        <taxon>Bacillati</taxon>
        <taxon>Bacillota</taxon>
        <taxon>Negativicutes</taxon>
        <taxon>Selenomonadales</taxon>
        <taxon>Sporomusaceae</taxon>
        <taxon>Pelosinus</taxon>
    </lineage>
</organism>
<evidence type="ECO:0000256" key="3">
    <source>
        <dbReference type="ARBA" id="ARBA00022692"/>
    </source>
</evidence>
<feature type="domain" description="MacB-like periplasmic core" evidence="9">
    <location>
        <begin position="21"/>
        <end position="211"/>
    </location>
</feature>
<dbReference type="Pfam" id="PF12704">
    <property type="entry name" value="MacB_PCD"/>
    <property type="match status" value="2"/>
</dbReference>
<dbReference type="EMBL" id="FOTS01000009">
    <property type="protein sequence ID" value="SFL57344.1"/>
    <property type="molecule type" value="Genomic_DNA"/>
</dbReference>
<gene>
    <name evidence="10" type="ORF">SAMN04490355_100984</name>
</gene>
<evidence type="ECO:0000313" key="10">
    <source>
        <dbReference type="EMBL" id="SFL57344.1"/>
    </source>
</evidence>
<feature type="domain" description="ABC3 transporter permease C-terminal" evidence="8">
    <location>
        <begin position="674"/>
        <end position="793"/>
    </location>
</feature>
<feature type="transmembrane region" description="Helical" evidence="7">
    <location>
        <begin position="760"/>
        <end position="784"/>
    </location>
</feature>
<feature type="transmembrane region" description="Helical" evidence="7">
    <location>
        <begin position="352"/>
        <end position="377"/>
    </location>
</feature>
<evidence type="ECO:0000256" key="6">
    <source>
        <dbReference type="ARBA" id="ARBA00038076"/>
    </source>
</evidence>
<proteinExistence type="inferred from homology"/>